<keyword evidence="5 8" id="KW-0812">Transmembrane</keyword>
<evidence type="ECO:0000313" key="10">
    <source>
        <dbReference type="EMBL" id="PUZ29812.1"/>
    </source>
</evidence>
<dbReference type="PANTHER" id="PTHR33908">
    <property type="entry name" value="MANNOSYLTRANSFERASE YKCB-RELATED"/>
    <property type="match status" value="1"/>
</dbReference>
<feature type="transmembrane region" description="Helical" evidence="8">
    <location>
        <begin position="346"/>
        <end position="363"/>
    </location>
</feature>
<feature type="transmembrane region" description="Helical" evidence="8">
    <location>
        <begin position="151"/>
        <end position="183"/>
    </location>
</feature>
<evidence type="ECO:0000256" key="1">
    <source>
        <dbReference type="ARBA" id="ARBA00004651"/>
    </source>
</evidence>
<dbReference type="PANTHER" id="PTHR33908:SF3">
    <property type="entry name" value="UNDECAPRENYL PHOSPHATE-ALPHA-4-AMINO-4-DEOXY-L-ARABINOSE ARABINOSYL TRANSFERASE"/>
    <property type="match status" value="1"/>
</dbReference>
<sequence>MIAVGIVVNLSGINVTIMEPDGALYAGIAKHMVQAHNYMDLWADGMEWLDKPHFPFWMMALSYRVLGFTTVAYKLPALLYWGMGVVYTYFFAKGLYNEKVARWSVCVLLTAQHLLLSNNDVRAEPYLMGLIIGSVYHFYRSLSLRVFSWHLLLGALFAACAVMTKGPFALVPVGAAIGGHLLFTRNFKQVFSLRWVIAFLLVGVFITPELYALYTQFDMHPEKQVFGQHGVSGLRFFFWDSQFGRFMNTGPIKGNGDPTFFLHTLLWAFLPWSVLLYAALVVYFQRFRGQVEYFNVCGALATFLMFSLSRFQLPHYLNIIFPFFAILTAQYVLTLGTLKFYRVTQYVIIGIVAVALVGICVLYRPPFSFGWALVGAVILVGYFALRRLLTADVRALIFFRTMLASFAVNIFMNGVLYPDIMQYQSGSTAARYANAQLAGQPVGCVRRTSYSFEYYLKAPLVRYAGYDAVPAGAVLFLAPQQVDTLASFGHKVDTLRSFAHFYVTKLDGPFMNFDTRKAVLGERLLVRVL</sequence>
<reference evidence="10 11" key="1">
    <citation type="submission" date="2018-04" db="EMBL/GenBank/DDBJ databases">
        <title>Chitinophaga fuyangensis sp. nov., isolated from soil in a chemical factory.</title>
        <authorList>
            <person name="Chen K."/>
        </authorList>
    </citation>
    <scope>NUCLEOTIDE SEQUENCE [LARGE SCALE GENOMIC DNA]</scope>
    <source>
        <strain evidence="10 11">LY-1</strain>
    </source>
</reference>
<feature type="transmembrane region" description="Helical" evidence="8">
    <location>
        <begin position="315"/>
        <end position="334"/>
    </location>
</feature>
<evidence type="ECO:0000256" key="5">
    <source>
        <dbReference type="ARBA" id="ARBA00022692"/>
    </source>
</evidence>
<feature type="transmembrane region" description="Helical" evidence="8">
    <location>
        <begin position="195"/>
        <end position="214"/>
    </location>
</feature>
<evidence type="ECO:0000256" key="2">
    <source>
        <dbReference type="ARBA" id="ARBA00022475"/>
    </source>
</evidence>
<proteinExistence type="predicted"/>
<dbReference type="GO" id="GO:0005886">
    <property type="term" value="C:plasma membrane"/>
    <property type="evidence" value="ECO:0007669"/>
    <property type="project" value="UniProtKB-SubCell"/>
</dbReference>
<evidence type="ECO:0000256" key="7">
    <source>
        <dbReference type="ARBA" id="ARBA00023136"/>
    </source>
</evidence>
<protein>
    <submittedName>
        <fullName evidence="10">Glycosyl transferase</fullName>
    </submittedName>
</protein>
<comment type="subcellular location">
    <subcellularLocation>
        <location evidence="1">Cell membrane</location>
        <topology evidence="1">Multi-pass membrane protein</topology>
    </subcellularLocation>
</comment>
<dbReference type="InterPro" id="IPR038731">
    <property type="entry name" value="RgtA/B/C-like"/>
</dbReference>
<evidence type="ECO:0000256" key="8">
    <source>
        <dbReference type="SAM" id="Phobius"/>
    </source>
</evidence>
<organism evidence="10 11">
    <name type="scientific">Chitinophaga parva</name>
    <dbReference type="NCBI Taxonomy" id="2169414"/>
    <lineage>
        <taxon>Bacteria</taxon>
        <taxon>Pseudomonadati</taxon>
        <taxon>Bacteroidota</taxon>
        <taxon>Chitinophagia</taxon>
        <taxon>Chitinophagales</taxon>
        <taxon>Chitinophagaceae</taxon>
        <taxon>Chitinophaga</taxon>
    </lineage>
</organism>
<feature type="domain" description="Glycosyltransferase RgtA/B/C/D-like" evidence="9">
    <location>
        <begin position="50"/>
        <end position="206"/>
    </location>
</feature>
<dbReference type="GO" id="GO:0009103">
    <property type="term" value="P:lipopolysaccharide biosynthetic process"/>
    <property type="evidence" value="ECO:0007669"/>
    <property type="project" value="UniProtKB-ARBA"/>
</dbReference>
<comment type="caution">
    <text evidence="10">The sequence shown here is derived from an EMBL/GenBank/DDBJ whole genome shotgun (WGS) entry which is preliminary data.</text>
</comment>
<feature type="transmembrane region" description="Helical" evidence="8">
    <location>
        <begin position="260"/>
        <end position="284"/>
    </location>
</feature>
<feature type="transmembrane region" description="Helical" evidence="8">
    <location>
        <begin position="291"/>
        <end position="309"/>
    </location>
</feature>
<dbReference type="Proteomes" id="UP000244450">
    <property type="component" value="Unassembled WGS sequence"/>
</dbReference>
<dbReference type="GO" id="GO:0016763">
    <property type="term" value="F:pentosyltransferase activity"/>
    <property type="evidence" value="ECO:0007669"/>
    <property type="project" value="TreeGrafter"/>
</dbReference>
<keyword evidence="7 8" id="KW-0472">Membrane</keyword>
<feature type="transmembrane region" description="Helical" evidence="8">
    <location>
        <begin position="397"/>
        <end position="417"/>
    </location>
</feature>
<evidence type="ECO:0000256" key="6">
    <source>
        <dbReference type="ARBA" id="ARBA00022989"/>
    </source>
</evidence>
<keyword evidence="2" id="KW-1003">Cell membrane</keyword>
<accession>A0A2T7BQ75</accession>
<evidence type="ECO:0000256" key="3">
    <source>
        <dbReference type="ARBA" id="ARBA00022676"/>
    </source>
</evidence>
<keyword evidence="6 8" id="KW-1133">Transmembrane helix</keyword>
<keyword evidence="11" id="KW-1185">Reference proteome</keyword>
<dbReference type="EMBL" id="QCYK01000001">
    <property type="protein sequence ID" value="PUZ29812.1"/>
    <property type="molecule type" value="Genomic_DNA"/>
</dbReference>
<feature type="transmembrane region" description="Helical" evidence="8">
    <location>
        <begin position="61"/>
        <end position="80"/>
    </location>
</feature>
<name>A0A2T7BQ75_9BACT</name>
<dbReference type="OrthoDB" id="9178203at2"/>
<feature type="transmembrane region" description="Helical" evidence="8">
    <location>
        <begin position="369"/>
        <end position="385"/>
    </location>
</feature>
<evidence type="ECO:0000256" key="4">
    <source>
        <dbReference type="ARBA" id="ARBA00022679"/>
    </source>
</evidence>
<evidence type="ECO:0000259" key="9">
    <source>
        <dbReference type="Pfam" id="PF13231"/>
    </source>
</evidence>
<dbReference type="InterPro" id="IPR050297">
    <property type="entry name" value="LipidA_mod_glycosyltrf_83"/>
</dbReference>
<dbReference type="AlphaFoldDB" id="A0A2T7BQ75"/>
<keyword evidence="4 10" id="KW-0808">Transferase</keyword>
<dbReference type="Pfam" id="PF13231">
    <property type="entry name" value="PMT_2"/>
    <property type="match status" value="1"/>
</dbReference>
<dbReference type="GO" id="GO:0010041">
    <property type="term" value="P:response to iron(III) ion"/>
    <property type="evidence" value="ECO:0007669"/>
    <property type="project" value="TreeGrafter"/>
</dbReference>
<gene>
    <name evidence="10" type="ORF">DCC81_03355</name>
</gene>
<evidence type="ECO:0000313" key="11">
    <source>
        <dbReference type="Proteomes" id="UP000244450"/>
    </source>
</evidence>
<keyword evidence="3" id="KW-0328">Glycosyltransferase</keyword>